<evidence type="ECO:0000256" key="4">
    <source>
        <dbReference type="ARBA" id="ARBA00022827"/>
    </source>
</evidence>
<reference evidence="9" key="1">
    <citation type="submission" date="2020-09" db="EMBL/GenBank/DDBJ databases">
        <title>Draft Genome Sequence of Paenibacillus sp. WST5.</title>
        <authorList>
            <person name="Bao Z."/>
        </authorList>
    </citation>
    <scope>NUCLEOTIDE SEQUENCE</scope>
    <source>
        <strain evidence="9">WST5</strain>
    </source>
</reference>
<evidence type="ECO:0000256" key="2">
    <source>
        <dbReference type="ARBA" id="ARBA00012637"/>
    </source>
</evidence>
<dbReference type="Proteomes" id="UP000650466">
    <property type="component" value="Unassembled WGS sequence"/>
</dbReference>
<accession>A0A926QKQ8</accession>
<dbReference type="PANTHER" id="PTHR43706">
    <property type="entry name" value="NADH DEHYDROGENASE"/>
    <property type="match status" value="1"/>
</dbReference>
<evidence type="ECO:0000259" key="8">
    <source>
        <dbReference type="Pfam" id="PF07992"/>
    </source>
</evidence>
<dbReference type="AlphaFoldDB" id="A0A926QKQ8"/>
<keyword evidence="4" id="KW-0274">FAD</keyword>
<protein>
    <recommendedName>
        <fullName evidence="2">NADH:ubiquinone reductase (non-electrogenic)</fullName>
        <ecNumber evidence="2">1.6.5.9</ecNumber>
    </recommendedName>
</protein>
<organism evidence="9 10">
    <name type="scientific">Paenibacillus sedimenti</name>
    <dbReference type="NCBI Taxonomy" id="2770274"/>
    <lineage>
        <taxon>Bacteria</taxon>
        <taxon>Bacillati</taxon>
        <taxon>Bacillota</taxon>
        <taxon>Bacilli</taxon>
        <taxon>Bacillales</taxon>
        <taxon>Paenibacillaceae</taxon>
        <taxon>Paenibacillus</taxon>
    </lineage>
</organism>
<feature type="domain" description="FAD/NAD(P)-binding" evidence="8">
    <location>
        <begin position="6"/>
        <end position="313"/>
    </location>
</feature>
<evidence type="ECO:0000256" key="6">
    <source>
        <dbReference type="ARBA" id="ARBA00023027"/>
    </source>
</evidence>
<dbReference type="PANTHER" id="PTHR43706:SF47">
    <property type="entry name" value="EXTERNAL NADH-UBIQUINONE OXIDOREDUCTASE 1, MITOCHONDRIAL-RELATED"/>
    <property type="match status" value="1"/>
</dbReference>
<sequence>MNELTCVIIGGGHAGLTALKALKETTRGMANGRRIRFVLFDKQTGHVRKVMLFRPAAGGEEIMVPWMHYCSEGVEFMQGTVTSVDSEAKQIRYTDAKGNDARFRYDLVVVAVGSIVRRPDPDQGGIALTDPQAAADIRERWRANLRMAVVETNPGERKRLMTIAVAGAGISGIETSAELVLAMRTEAAALGLNSSDVCVYLLNAQERLFPEGPEKVGRKLDQVLSECGVTVLHNRKAIREEAGGVTLSNGDRLAARLCIWTIGLIPNPALRSMGLPLTPEGQVLVDECYRVQGMSGVYSIGDCARIVDPSTGKADQMTCKEAGPQGLRLGKIVMADLEGRSAPVHKSFLDTFGIGLGQNLGLMWVRKWGLDIIITGKLAWKVKKLGWDWASYVGKKWGTTR</sequence>
<proteinExistence type="inferred from homology"/>
<comment type="catalytic activity">
    <reaction evidence="7">
        <text>a quinone + NADH + H(+) = a quinol + NAD(+)</text>
        <dbReference type="Rhea" id="RHEA:46160"/>
        <dbReference type="ChEBI" id="CHEBI:15378"/>
        <dbReference type="ChEBI" id="CHEBI:24646"/>
        <dbReference type="ChEBI" id="CHEBI:57540"/>
        <dbReference type="ChEBI" id="CHEBI:57945"/>
        <dbReference type="ChEBI" id="CHEBI:132124"/>
        <dbReference type="EC" id="1.6.5.9"/>
    </reaction>
</comment>
<dbReference type="GO" id="GO:0050136">
    <property type="term" value="F:NADH dehydrogenase (quinone) (non-electrogenic) activity"/>
    <property type="evidence" value="ECO:0007669"/>
    <property type="project" value="UniProtKB-EC"/>
</dbReference>
<keyword evidence="3" id="KW-0285">Flavoprotein</keyword>
<evidence type="ECO:0000313" key="10">
    <source>
        <dbReference type="Proteomes" id="UP000650466"/>
    </source>
</evidence>
<keyword evidence="6" id="KW-0520">NAD</keyword>
<evidence type="ECO:0000256" key="1">
    <source>
        <dbReference type="ARBA" id="ARBA00005272"/>
    </source>
</evidence>
<comment type="similarity">
    <text evidence="1">Belongs to the NADH dehydrogenase family.</text>
</comment>
<comment type="caution">
    <text evidence="9">The sequence shown here is derived from an EMBL/GenBank/DDBJ whole genome shotgun (WGS) entry which is preliminary data.</text>
</comment>
<dbReference type="PRINTS" id="PR00368">
    <property type="entry name" value="FADPNR"/>
</dbReference>
<evidence type="ECO:0000256" key="7">
    <source>
        <dbReference type="ARBA" id="ARBA00047599"/>
    </source>
</evidence>
<dbReference type="Gene3D" id="3.50.50.100">
    <property type="match status" value="1"/>
</dbReference>
<name>A0A926QKQ8_9BACL</name>
<dbReference type="InterPro" id="IPR023753">
    <property type="entry name" value="FAD/NAD-binding_dom"/>
</dbReference>
<gene>
    <name evidence="9" type="ORF">ICC18_22305</name>
</gene>
<keyword evidence="5" id="KW-0560">Oxidoreductase</keyword>
<evidence type="ECO:0000256" key="5">
    <source>
        <dbReference type="ARBA" id="ARBA00023002"/>
    </source>
</evidence>
<evidence type="ECO:0000313" key="9">
    <source>
        <dbReference type="EMBL" id="MBD0382855.1"/>
    </source>
</evidence>
<dbReference type="EC" id="1.6.5.9" evidence="2"/>
<dbReference type="SUPFAM" id="SSF51905">
    <property type="entry name" value="FAD/NAD(P)-binding domain"/>
    <property type="match status" value="1"/>
</dbReference>
<dbReference type="Pfam" id="PF07992">
    <property type="entry name" value="Pyr_redox_2"/>
    <property type="match status" value="1"/>
</dbReference>
<keyword evidence="10" id="KW-1185">Reference proteome</keyword>
<dbReference type="InterPro" id="IPR036188">
    <property type="entry name" value="FAD/NAD-bd_sf"/>
</dbReference>
<dbReference type="RefSeq" id="WP_188176629.1">
    <property type="nucleotide sequence ID" value="NZ_JACVVD010000008.1"/>
</dbReference>
<dbReference type="InterPro" id="IPR045024">
    <property type="entry name" value="NDH-2"/>
</dbReference>
<evidence type="ECO:0000256" key="3">
    <source>
        <dbReference type="ARBA" id="ARBA00022630"/>
    </source>
</evidence>
<dbReference type="EMBL" id="JACVVD010000008">
    <property type="protein sequence ID" value="MBD0382855.1"/>
    <property type="molecule type" value="Genomic_DNA"/>
</dbReference>